<dbReference type="PANTHER" id="PTHR41533:SF2">
    <property type="entry name" value="BLR7131 PROTEIN"/>
    <property type="match status" value="1"/>
</dbReference>
<name>A0ABS8MTP2_9FLAO</name>
<comment type="pathway">
    <text evidence="1 7">Cell wall biogenesis; peptidoglycan biosynthesis.</text>
</comment>
<dbReference type="CDD" id="cd16913">
    <property type="entry name" value="YkuD_like"/>
    <property type="match status" value="1"/>
</dbReference>
<dbReference type="PROSITE" id="PS52029">
    <property type="entry name" value="LD_TPASE"/>
    <property type="match status" value="1"/>
</dbReference>
<feature type="chain" id="PRO_5046779838" evidence="8">
    <location>
        <begin position="22"/>
        <end position="537"/>
    </location>
</feature>
<dbReference type="SUPFAM" id="SSF141523">
    <property type="entry name" value="L,D-transpeptidase catalytic domain-like"/>
    <property type="match status" value="1"/>
</dbReference>
<evidence type="ECO:0000256" key="4">
    <source>
        <dbReference type="ARBA" id="ARBA00022960"/>
    </source>
</evidence>
<gene>
    <name evidence="10" type="ORF">LNQ49_11005</name>
</gene>
<keyword evidence="6 7" id="KW-0961">Cell wall biogenesis/degradation</keyword>
<feature type="domain" description="L,D-TPase catalytic" evidence="9">
    <location>
        <begin position="324"/>
        <end position="478"/>
    </location>
</feature>
<evidence type="ECO:0000313" key="10">
    <source>
        <dbReference type="EMBL" id="MCC9072108.1"/>
    </source>
</evidence>
<evidence type="ECO:0000256" key="7">
    <source>
        <dbReference type="PROSITE-ProRule" id="PRU01373"/>
    </source>
</evidence>
<dbReference type="InterPro" id="IPR052905">
    <property type="entry name" value="LD-transpeptidase_YkuD-like"/>
</dbReference>
<evidence type="ECO:0000313" key="11">
    <source>
        <dbReference type="Proteomes" id="UP001430919"/>
    </source>
</evidence>
<evidence type="ECO:0000256" key="2">
    <source>
        <dbReference type="ARBA" id="ARBA00005992"/>
    </source>
</evidence>
<dbReference type="InterPro" id="IPR005490">
    <property type="entry name" value="LD_TPept_cat_dom"/>
</dbReference>
<dbReference type="InterPro" id="IPR038063">
    <property type="entry name" value="Transpep_catalytic_dom"/>
</dbReference>
<evidence type="ECO:0000256" key="3">
    <source>
        <dbReference type="ARBA" id="ARBA00022679"/>
    </source>
</evidence>
<dbReference type="Gene3D" id="2.40.440.10">
    <property type="entry name" value="L,D-transpeptidase catalytic domain-like"/>
    <property type="match status" value="1"/>
</dbReference>
<keyword evidence="4 7" id="KW-0133">Cell shape</keyword>
<feature type="active site" description="Proton donor/acceptor" evidence="7">
    <location>
        <position position="434"/>
    </location>
</feature>
<keyword evidence="11" id="KW-1185">Reference proteome</keyword>
<dbReference type="InterPro" id="IPR045380">
    <property type="entry name" value="LD_TPept_scaffold_dom"/>
</dbReference>
<keyword evidence="8" id="KW-0732">Signal</keyword>
<keyword evidence="5 7" id="KW-0573">Peptidoglycan synthesis</keyword>
<dbReference type="Pfam" id="PF03734">
    <property type="entry name" value="YkuD"/>
    <property type="match status" value="1"/>
</dbReference>
<proteinExistence type="inferred from homology"/>
<evidence type="ECO:0000256" key="5">
    <source>
        <dbReference type="ARBA" id="ARBA00022984"/>
    </source>
</evidence>
<evidence type="ECO:0000259" key="9">
    <source>
        <dbReference type="PROSITE" id="PS52029"/>
    </source>
</evidence>
<reference evidence="10" key="1">
    <citation type="submission" date="2021-11" db="EMBL/GenBank/DDBJ databases">
        <title>Description of novel Flavobacterium species.</title>
        <authorList>
            <person name="Saticioglu I.B."/>
            <person name="Ay H."/>
            <person name="Altun S."/>
            <person name="Duman M."/>
        </authorList>
    </citation>
    <scope>NUCLEOTIDE SEQUENCE</scope>
    <source>
        <strain evidence="10">F-65</strain>
    </source>
</reference>
<organism evidence="10 11">
    <name type="scientific">Flavobacterium pisciphilum</name>
    <dbReference type="NCBI Taxonomy" id="2893755"/>
    <lineage>
        <taxon>Bacteria</taxon>
        <taxon>Pseudomonadati</taxon>
        <taxon>Bacteroidota</taxon>
        <taxon>Flavobacteriia</taxon>
        <taxon>Flavobacteriales</taxon>
        <taxon>Flavobacteriaceae</taxon>
        <taxon>Flavobacterium</taxon>
    </lineage>
</organism>
<feature type="signal peptide" evidence="8">
    <location>
        <begin position="1"/>
        <end position="21"/>
    </location>
</feature>
<dbReference type="Proteomes" id="UP001430919">
    <property type="component" value="Unassembled WGS sequence"/>
</dbReference>
<evidence type="ECO:0000256" key="1">
    <source>
        <dbReference type="ARBA" id="ARBA00004752"/>
    </source>
</evidence>
<evidence type="ECO:0000256" key="6">
    <source>
        <dbReference type="ARBA" id="ARBA00023316"/>
    </source>
</evidence>
<dbReference type="PANTHER" id="PTHR41533">
    <property type="entry name" value="L,D-TRANSPEPTIDASE HI_1667-RELATED"/>
    <property type="match status" value="1"/>
</dbReference>
<comment type="similarity">
    <text evidence="2">Belongs to the YkuD family.</text>
</comment>
<dbReference type="RefSeq" id="WP_229988859.1">
    <property type="nucleotide sequence ID" value="NZ_JAJJMO010000001.1"/>
</dbReference>
<comment type="caution">
    <text evidence="10">The sequence shown here is derived from an EMBL/GenBank/DDBJ whole genome shotgun (WGS) entry which is preliminary data.</text>
</comment>
<accession>A0ABS8MTP2</accession>
<feature type="active site" description="Nucleophile" evidence="7">
    <location>
        <position position="453"/>
    </location>
</feature>
<dbReference type="Pfam" id="PF20142">
    <property type="entry name" value="Scaffold"/>
    <property type="match status" value="1"/>
</dbReference>
<keyword evidence="3" id="KW-0808">Transferase</keyword>
<protein>
    <submittedName>
        <fullName evidence="10">L,D-transpeptidase family protein</fullName>
    </submittedName>
</protein>
<evidence type="ECO:0000256" key="8">
    <source>
        <dbReference type="SAM" id="SignalP"/>
    </source>
</evidence>
<dbReference type="EMBL" id="JAJJMO010000001">
    <property type="protein sequence ID" value="MCC9072108.1"/>
    <property type="molecule type" value="Genomic_DNA"/>
</dbReference>
<sequence length="537" mass="62515">MRKITLLSAILLLAFSLTSFNSNKKNSLRIESYASLKIDKKSNNSKVIVMINNVTIATFFKNYPKYTTYQSDVNQLYKSRNYKMIWHDNNELIEFAHLLYQKVNMLEKEGVKSTVPYKDQIDLIFNETETNKPSQTDTELLLTSLYVFYTNKVYEGIDAKKVQDLGWFLPKKSISYDKLLDSLLVDPKLLDKDKIGLFSQYYKLRDVLNKYREIQKANDWNPITMDPTAQELKPLDSSKTIGQIRHRLVVIGDLKEDSKREVYDQELMDAVLNYKRRYGLALNYKITPEHIDQMNEPIEDRIRTIMLNMERCRWIPAELENGKEYVMVNIPSYHLIYVKNGAYELVSDVFVGSRLNKTVIFSSKMDRIVFSPYWTVPQSIVKNELKSVIASDKNYLKDHNMEWYNGTIRQKPGPNNSLGLVKFLFPNPNDIYMHDTPAKSLFLAQDRAFSHGCINVQKAKDLAVAILKDYPDWPIDRINNAMSGEKETVCMLKTKIPVYIGYFTAWVNDAGEISFYKDVYDRDSRLSTLLFPDKTIN</sequence>